<dbReference type="Gene3D" id="3.30.559.30">
    <property type="entry name" value="Nonribosomal peptide synthetase, condensation domain"/>
    <property type="match status" value="1"/>
</dbReference>
<dbReference type="PANTHER" id="PTHR45527">
    <property type="entry name" value="NONRIBOSOMAL PEPTIDE SYNTHETASE"/>
    <property type="match status" value="1"/>
</dbReference>
<evidence type="ECO:0000259" key="2">
    <source>
        <dbReference type="Pfam" id="PF00668"/>
    </source>
</evidence>
<organism evidence="3 4">
    <name type="scientific">Saccharopolyspora taberi</name>
    <dbReference type="NCBI Taxonomy" id="60895"/>
    <lineage>
        <taxon>Bacteria</taxon>
        <taxon>Bacillati</taxon>
        <taxon>Actinomycetota</taxon>
        <taxon>Actinomycetes</taxon>
        <taxon>Pseudonocardiales</taxon>
        <taxon>Pseudonocardiaceae</taxon>
        <taxon>Saccharopolyspora</taxon>
    </lineage>
</organism>
<evidence type="ECO:0000313" key="4">
    <source>
        <dbReference type="Proteomes" id="UP001500979"/>
    </source>
</evidence>
<evidence type="ECO:0000256" key="1">
    <source>
        <dbReference type="SAM" id="MobiDB-lite"/>
    </source>
</evidence>
<name>A0ABN3VHQ5_9PSEU</name>
<feature type="region of interest" description="Disordered" evidence="1">
    <location>
        <begin position="14"/>
        <end position="34"/>
    </location>
</feature>
<dbReference type="InterPro" id="IPR001242">
    <property type="entry name" value="Condensation_dom"/>
</dbReference>
<proteinExistence type="predicted"/>
<dbReference type="PANTHER" id="PTHR45527:SF1">
    <property type="entry name" value="FATTY ACID SYNTHASE"/>
    <property type="match status" value="1"/>
</dbReference>
<dbReference type="EMBL" id="BAAAUX010000019">
    <property type="protein sequence ID" value="GAA2804052.1"/>
    <property type="molecule type" value="Genomic_DNA"/>
</dbReference>
<dbReference type="RefSeq" id="WP_344682629.1">
    <property type="nucleotide sequence ID" value="NZ_BAAAUX010000019.1"/>
</dbReference>
<sequence length="460" mass="51027">MKITELSAYDARGGTVTEWRPRPATPAADPRPPSYLQEQHVRVAAAQHAAGVHAPTWLATAFDLPGGLDQHALRTALAGWTTRHETLRSRFRFSGTGLRRFTLNAMSFEPHDIGEIADPDELHRYLEDRFDRGTSPLDWPPYLIFTVHGPDRATIYLAFDHTNVDGYSLFLIADEFNELYSAALAGRPPELPEVGSYPDFCAAERIRAADVGADDAAVARWREFLRDSGGEQPVFPLELDVPPGPPPAQRSEADWLLDSAEAERFNAACKQSGGSFLSGVLATAAIAASELGDTEVYRTVVPFHTRSHQRWAASLGWYVGLAPFELSTAETADFRDLVRAASDETRAAKHLAEVPLARVCELLGGLFLPRSAVSYMDVRQVAGADRWRTWNAQTFGKVSLGDEVYIWVLRTPDGVYLASRYPNTDLAYKNMSRYIERMREVFITVAETGTYYVTRPASDS</sequence>
<dbReference type="Gene3D" id="3.30.559.10">
    <property type="entry name" value="Chloramphenicol acetyltransferase-like domain"/>
    <property type="match status" value="1"/>
</dbReference>
<accession>A0ABN3VHQ5</accession>
<protein>
    <submittedName>
        <fullName evidence="3">Condensation domain-containing protein</fullName>
    </submittedName>
</protein>
<comment type="caution">
    <text evidence="3">The sequence shown here is derived from an EMBL/GenBank/DDBJ whole genome shotgun (WGS) entry which is preliminary data.</text>
</comment>
<feature type="domain" description="Condensation" evidence="2">
    <location>
        <begin position="60"/>
        <end position="360"/>
    </location>
</feature>
<dbReference type="Proteomes" id="UP001500979">
    <property type="component" value="Unassembled WGS sequence"/>
</dbReference>
<keyword evidence="4" id="KW-1185">Reference proteome</keyword>
<dbReference type="SUPFAM" id="SSF52777">
    <property type="entry name" value="CoA-dependent acyltransferases"/>
    <property type="match status" value="2"/>
</dbReference>
<reference evidence="3 4" key="1">
    <citation type="journal article" date="2019" name="Int. J. Syst. Evol. Microbiol.">
        <title>The Global Catalogue of Microorganisms (GCM) 10K type strain sequencing project: providing services to taxonomists for standard genome sequencing and annotation.</title>
        <authorList>
            <consortium name="The Broad Institute Genomics Platform"/>
            <consortium name="The Broad Institute Genome Sequencing Center for Infectious Disease"/>
            <person name="Wu L."/>
            <person name="Ma J."/>
        </authorList>
    </citation>
    <scope>NUCLEOTIDE SEQUENCE [LARGE SCALE GENOMIC DNA]</scope>
    <source>
        <strain evidence="3 4">JCM 9383</strain>
    </source>
</reference>
<dbReference type="Pfam" id="PF00668">
    <property type="entry name" value="Condensation"/>
    <property type="match status" value="1"/>
</dbReference>
<gene>
    <name evidence="3" type="ORF">GCM10010470_44050</name>
</gene>
<dbReference type="InterPro" id="IPR023213">
    <property type="entry name" value="CAT-like_dom_sf"/>
</dbReference>
<evidence type="ECO:0000313" key="3">
    <source>
        <dbReference type="EMBL" id="GAA2804052.1"/>
    </source>
</evidence>